<dbReference type="PIRSF" id="PIRSF036382">
    <property type="entry name" value="RR_antiterm"/>
    <property type="match status" value="1"/>
</dbReference>
<dbReference type="InterPro" id="IPR011006">
    <property type="entry name" value="CheY-like_superfamily"/>
</dbReference>
<dbReference type="InterPro" id="IPR036388">
    <property type="entry name" value="WH-like_DNA-bd_sf"/>
</dbReference>
<dbReference type="Pfam" id="PF21332">
    <property type="entry name" value="AmiR_N"/>
    <property type="match status" value="1"/>
</dbReference>
<proteinExistence type="predicted"/>
<organism evidence="2 3">
    <name type="scientific">Roseibium algae</name>
    <dbReference type="NCBI Taxonomy" id="3123038"/>
    <lineage>
        <taxon>Bacteria</taxon>
        <taxon>Pseudomonadati</taxon>
        <taxon>Pseudomonadota</taxon>
        <taxon>Alphaproteobacteria</taxon>
        <taxon>Hyphomicrobiales</taxon>
        <taxon>Stappiaceae</taxon>
        <taxon>Roseibium</taxon>
    </lineage>
</organism>
<dbReference type="Gene3D" id="3.40.50.2300">
    <property type="match status" value="1"/>
</dbReference>
<name>A0ABU8TMJ9_9HYPH</name>
<dbReference type="SUPFAM" id="SSF52172">
    <property type="entry name" value="CheY-like"/>
    <property type="match status" value="1"/>
</dbReference>
<evidence type="ECO:0000313" key="3">
    <source>
        <dbReference type="Proteomes" id="UP001385499"/>
    </source>
</evidence>
<protein>
    <submittedName>
        <fullName evidence="2">ANTAR domain-containing protein</fullName>
    </submittedName>
</protein>
<gene>
    <name evidence="2" type="ORF">V6575_15000</name>
</gene>
<dbReference type="Pfam" id="PF03861">
    <property type="entry name" value="ANTAR"/>
    <property type="match status" value="1"/>
</dbReference>
<feature type="domain" description="ANTAR" evidence="1">
    <location>
        <begin position="131"/>
        <end position="192"/>
    </location>
</feature>
<dbReference type="Gene3D" id="1.10.10.10">
    <property type="entry name" value="Winged helix-like DNA-binding domain superfamily/Winged helix DNA-binding domain"/>
    <property type="match status" value="1"/>
</dbReference>
<dbReference type="InterPro" id="IPR008327">
    <property type="entry name" value="Sig_transdc_resp-reg_antiterm"/>
</dbReference>
<dbReference type="EMBL" id="JBAKIA010000010">
    <property type="protein sequence ID" value="MEJ8475401.1"/>
    <property type="molecule type" value="Genomic_DNA"/>
</dbReference>
<dbReference type="Proteomes" id="UP001385499">
    <property type="component" value="Unassembled WGS sequence"/>
</dbReference>
<accession>A0ABU8TMJ9</accession>
<dbReference type="SMART" id="SM01012">
    <property type="entry name" value="ANTAR"/>
    <property type="match status" value="1"/>
</dbReference>
<reference evidence="2 3" key="1">
    <citation type="submission" date="2024-02" db="EMBL/GenBank/DDBJ databases">
        <title>Roseibium algae sp. nov., isolated from marine alga (Grateloupia sp.), showing potential in myo-inositol conversion.</title>
        <authorList>
            <person name="Wang Y."/>
        </authorList>
    </citation>
    <scope>NUCLEOTIDE SEQUENCE [LARGE SCALE GENOMIC DNA]</scope>
    <source>
        <strain evidence="2 3">H3510</strain>
    </source>
</reference>
<comment type="caution">
    <text evidence="2">The sequence shown here is derived from an EMBL/GenBank/DDBJ whole genome shotgun (WGS) entry which is preliminary data.</text>
</comment>
<sequence>MTSSLRSQGFTTPSFRGWTAAILHRPHSDRDGVCRQMDRLGIAVDCVWPELGMEHSKANVLVFDADMGHEAQFPWAFDVQPMPMIALMGTEAPGRVEWAIRRGAGAHLNKPITSSGVYGALVVAQHSFDARRAFENRISVLEQRLSRRPQVVTAIMSLMQLHNCDPQTAYRILRDLAMAARLSIEEAADLMNSQTGGADGCRREA</sequence>
<evidence type="ECO:0000313" key="2">
    <source>
        <dbReference type="EMBL" id="MEJ8475401.1"/>
    </source>
</evidence>
<dbReference type="PROSITE" id="PS50921">
    <property type="entry name" value="ANTAR"/>
    <property type="match status" value="1"/>
</dbReference>
<evidence type="ECO:0000259" key="1">
    <source>
        <dbReference type="PROSITE" id="PS50921"/>
    </source>
</evidence>
<dbReference type="InterPro" id="IPR005561">
    <property type="entry name" value="ANTAR"/>
</dbReference>
<keyword evidence="3" id="KW-1185">Reference proteome</keyword>
<dbReference type="RefSeq" id="WP_340275443.1">
    <property type="nucleotide sequence ID" value="NZ_JBAKIA010000010.1"/>
</dbReference>
<dbReference type="InterPro" id="IPR049021">
    <property type="entry name" value="AmiR_N"/>
</dbReference>